<protein>
    <recommendedName>
        <fullName evidence="8">TGF-beta family profile domain-containing protein</fullName>
    </recommendedName>
</protein>
<sequence length="225" mass="25604">MQSSGGVWCLLCLLLSCFFGRGGCRPHLGQGERTLWLEAVKKGILESLGMDGPPVSWEEPEPEQVKRMHLLYLKKLQDLHWNSSQNEENQLFKRASTVLLSAQAELVRADPQRIRAVFHRMDFLRKELTVVRAELTLDIGWADWVLAPEGYTMHFCDGSCPHNYKPASMHSQVKSRLHRMTKGATPRPCCVPATYEPMVLMHYDSQGKLTFTAFKDMIVSKCHCA</sequence>
<evidence type="ECO:0000256" key="7">
    <source>
        <dbReference type="SAM" id="SignalP"/>
    </source>
</evidence>
<dbReference type="PROSITE" id="PS00250">
    <property type="entry name" value="TGF_BETA_1"/>
    <property type="match status" value="1"/>
</dbReference>
<evidence type="ECO:0000256" key="2">
    <source>
        <dbReference type="ARBA" id="ARBA00006656"/>
    </source>
</evidence>
<comment type="subcellular location">
    <subcellularLocation>
        <location evidence="1">Secreted</location>
    </subcellularLocation>
</comment>
<organism evidence="9 10">
    <name type="scientific">Megalops atlanticus</name>
    <name type="common">Tarpon</name>
    <name type="synonym">Clupea gigantea</name>
    <dbReference type="NCBI Taxonomy" id="7932"/>
    <lineage>
        <taxon>Eukaryota</taxon>
        <taxon>Metazoa</taxon>
        <taxon>Chordata</taxon>
        <taxon>Craniata</taxon>
        <taxon>Vertebrata</taxon>
        <taxon>Euteleostomi</taxon>
        <taxon>Actinopterygii</taxon>
        <taxon>Neopterygii</taxon>
        <taxon>Teleostei</taxon>
        <taxon>Elopiformes</taxon>
        <taxon>Megalopidae</taxon>
        <taxon>Megalops</taxon>
    </lineage>
</organism>
<dbReference type="SMART" id="SM00204">
    <property type="entry name" value="TGFB"/>
    <property type="match status" value="1"/>
</dbReference>
<feature type="chain" id="PRO_5039051597" description="TGF-beta family profile domain-containing protein" evidence="7">
    <location>
        <begin position="25"/>
        <end position="225"/>
    </location>
</feature>
<evidence type="ECO:0000256" key="3">
    <source>
        <dbReference type="ARBA" id="ARBA00022525"/>
    </source>
</evidence>
<evidence type="ECO:0000259" key="8">
    <source>
        <dbReference type="PROSITE" id="PS51362"/>
    </source>
</evidence>
<dbReference type="Pfam" id="PF00019">
    <property type="entry name" value="TGF_beta"/>
    <property type="match status" value="1"/>
</dbReference>
<dbReference type="GO" id="GO:0005615">
    <property type="term" value="C:extracellular space"/>
    <property type="evidence" value="ECO:0007669"/>
    <property type="project" value="TreeGrafter"/>
</dbReference>
<dbReference type="SUPFAM" id="SSF57501">
    <property type="entry name" value="Cystine-knot cytokines"/>
    <property type="match status" value="1"/>
</dbReference>
<comment type="caution">
    <text evidence="9">The sequence shown here is derived from an EMBL/GenBank/DDBJ whole genome shotgun (WGS) entry which is preliminary data.</text>
</comment>
<dbReference type="InterPro" id="IPR015615">
    <property type="entry name" value="TGF-beta-rel"/>
</dbReference>
<feature type="signal peptide" evidence="7">
    <location>
        <begin position="1"/>
        <end position="24"/>
    </location>
</feature>
<dbReference type="Gene3D" id="2.10.90.10">
    <property type="entry name" value="Cystine-knot cytokines"/>
    <property type="match status" value="1"/>
</dbReference>
<dbReference type="PANTHER" id="PTHR11848">
    <property type="entry name" value="TGF-BETA FAMILY"/>
    <property type="match status" value="1"/>
</dbReference>
<dbReference type="CDD" id="cd19376">
    <property type="entry name" value="TGF_beta_GDF15"/>
    <property type="match status" value="1"/>
</dbReference>
<keyword evidence="10" id="KW-1185">Reference proteome</keyword>
<comment type="similarity">
    <text evidence="2 6">Belongs to the TGF-beta family.</text>
</comment>
<evidence type="ECO:0000313" key="9">
    <source>
        <dbReference type="EMBL" id="KAG7487879.1"/>
    </source>
</evidence>
<name>A0A9D3TJU1_MEGAT</name>
<accession>A0A9D3TJU1</accession>
<dbReference type="InterPro" id="IPR017948">
    <property type="entry name" value="TGFb_CS"/>
</dbReference>
<dbReference type="OrthoDB" id="10030979at2759"/>
<evidence type="ECO:0000256" key="1">
    <source>
        <dbReference type="ARBA" id="ARBA00004613"/>
    </source>
</evidence>
<dbReference type="InterPro" id="IPR029034">
    <property type="entry name" value="Cystine-knot_cytokine"/>
</dbReference>
<dbReference type="Proteomes" id="UP001046870">
    <property type="component" value="Chromosome 2"/>
</dbReference>
<dbReference type="InterPro" id="IPR001839">
    <property type="entry name" value="TGF-b_C"/>
</dbReference>
<dbReference type="PROSITE" id="PS51362">
    <property type="entry name" value="TGF_BETA_2"/>
    <property type="match status" value="1"/>
</dbReference>
<dbReference type="AlphaFoldDB" id="A0A9D3TJU1"/>
<dbReference type="GO" id="GO:0005125">
    <property type="term" value="F:cytokine activity"/>
    <property type="evidence" value="ECO:0007669"/>
    <property type="project" value="TreeGrafter"/>
</dbReference>
<keyword evidence="4 6" id="KW-0339">Growth factor</keyword>
<dbReference type="EMBL" id="JAFDVH010000002">
    <property type="protein sequence ID" value="KAG7487879.1"/>
    <property type="molecule type" value="Genomic_DNA"/>
</dbReference>
<dbReference type="GO" id="GO:0008083">
    <property type="term" value="F:growth factor activity"/>
    <property type="evidence" value="ECO:0007669"/>
    <property type="project" value="UniProtKB-KW"/>
</dbReference>
<keyword evidence="3" id="KW-0964">Secreted</keyword>
<evidence type="ECO:0000256" key="4">
    <source>
        <dbReference type="ARBA" id="ARBA00023030"/>
    </source>
</evidence>
<keyword evidence="7" id="KW-0732">Signal</keyword>
<evidence type="ECO:0000256" key="6">
    <source>
        <dbReference type="RuleBase" id="RU000354"/>
    </source>
</evidence>
<feature type="domain" description="TGF-beta family profile" evidence="8">
    <location>
        <begin position="112"/>
        <end position="225"/>
    </location>
</feature>
<evidence type="ECO:0000313" key="10">
    <source>
        <dbReference type="Proteomes" id="UP001046870"/>
    </source>
</evidence>
<dbReference type="PANTHER" id="PTHR11848:SF78">
    <property type="entry name" value="GROWTH_DIFFERENTIATION FACTOR 15"/>
    <property type="match status" value="1"/>
</dbReference>
<evidence type="ECO:0000256" key="5">
    <source>
        <dbReference type="ARBA" id="ARBA00023157"/>
    </source>
</evidence>
<gene>
    <name evidence="9" type="ORF">MATL_G00028230</name>
</gene>
<proteinExistence type="inferred from homology"/>
<reference evidence="9" key="1">
    <citation type="submission" date="2021-01" db="EMBL/GenBank/DDBJ databases">
        <authorList>
            <person name="Zahm M."/>
            <person name="Roques C."/>
            <person name="Cabau C."/>
            <person name="Klopp C."/>
            <person name="Donnadieu C."/>
            <person name="Jouanno E."/>
            <person name="Lampietro C."/>
            <person name="Louis A."/>
            <person name="Herpin A."/>
            <person name="Echchiki A."/>
            <person name="Berthelot C."/>
            <person name="Parey E."/>
            <person name="Roest-Crollius H."/>
            <person name="Braasch I."/>
            <person name="Postlethwait J."/>
            <person name="Bobe J."/>
            <person name="Montfort J."/>
            <person name="Bouchez O."/>
            <person name="Begum T."/>
            <person name="Mejri S."/>
            <person name="Adams A."/>
            <person name="Chen W.-J."/>
            <person name="Guiguen Y."/>
        </authorList>
    </citation>
    <scope>NUCLEOTIDE SEQUENCE</scope>
    <source>
        <strain evidence="9">YG-15Mar2019-1</strain>
        <tissue evidence="9">Brain</tissue>
    </source>
</reference>
<keyword evidence="5" id="KW-1015">Disulfide bond</keyword>